<dbReference type="InterPro" id="IPR011701">
    <property type="entry name" value="MFS"/>
</dbReference>
<dbReference type="GO" id="GO:0016020">
    <property type="term" value="C:membrane"/>
    <property type="evidence" value="ECO:0007669"/>
    <property type="project" value="UniProtKB-SubCell"/>
</dbReference>
<proteinExistence type="predicted"/>
<keyword evidence="2 5" id="KW-0812">Transmembrane</keyword>
<organism evidence="6 7">
    <name type="scientific">Trichuris muris</name>
    <name type="common">Mouse whipworm</name>
    <dbReference type="NCBI Taxonomy" id="70415"/>
    <lineage>
        <taxon>Eukaryota</taxon>
        <taxon>Metazoa</taxon>
        <taxon>Ecdysozoa</taxon>
        <taxon>Nematoda</taxon>
        <taxon>Enoplea</taxon>
        <taxon>Dorylaimia</taxon>
        <taxon>Trichinellida</taxon>
        <taxon>Trichuridae</taxon>
        <taxon>Trichuris</taxon>
    </lineage>
</organism>
<evidence type="ECO:0000313" key="6">
    <source>
        <dbReference type="Proteomes" id="UP000046395"/>
    </source>
</evidence>
<feature type="transmembrane region" description="Helical" evidence="5">
    <location>
        <begin position="130"/>
        <end position="152"/>
    </location>
</feature>
<dbReference type="InterPro" id="IPR036259">
    <property type="entry name" value="MFS_trans_sf"/>
</dbReference>
<dbReference type="SUPFAM" id="SSF103473">
    <property type="entry name" value="MFS general substrate transporter"/>
    <property type="match status" value="1"/>
</dbReference>
<name>A0A5S6R019_TRIMR</name>
<accession>A0A5S6R019</accession>
<feature type="transmembrane region" description="Helical" evidence="5">
    <location>
        <begin position="357"/>
        <end position="379"/>
    </location>
</feature>
<evidence type="ECO:0000256" key="2">
    <source>
        <dbReference type="ARBA" id="ARBA00022692"/>
    </source>
</evidence>
<dbReference type="Proteomes" id="UP000046395">
    <property type="component" value="Unassembled WGS sequence"/>
</dbReference>
<dbReference type="WBParaSite" id="TMUE_3000012758.1">
    <property type="protein sequence ID" value="TMUE_3000012758.1"/>
    <property type="gene ID" value="WBGene00301692"/>
</dbReference>
<reference evidence="6" key="2">
    <citation type="submission" date="2014-03" db="EMBL/GenBank/DDBJ databases">
        <title>The whipworm genome and dual-species transcriptomics of an intimate host-pathogen interaction.</title>
        <authorList>
            <person name="Foth B.J."/>
            <person name="Tsai I.J."/>
            <person name="Reid A.J."/>
            <person name="Bancroft A.J."/>
            <person name="Nichol S."/>
            <person name="Tracey A."/>
            <person name="Holroyd N."/>
            <person name="Cotton J.A."/>
            <person name="Stanley E.J."/>
            <person name="Zarowiecki M."/>
            <person name="Liu J.Z."/>
            <person name="Huckvale T."/>
            <person name="Cooper P.J."/>
            <person name="Grencis R.K."/>
            <person name="Berriman M."/>
        </authorList>
    </citation>
    <scope>NUCLEOTIDE SEQUENCE [LARGE SCALE GENOMIC DNA]</scope>
    <source>
        <strain evidence="6">Edinburgh</strain>
    </source>
</reference>
<feature type="transmembrane region" description="Helical" evidence="5">
    <location>
        <begin position="103"/>
        <end position="124"/>
    </location>
</feature>
<dbReference type="Pfam" id="PF07690">
    <property type="entry name" value="MFS_1"/>
    <property type="match status" value="1"/>
</dbReference>
<dbReference type="Gene3D" id="1.20.1250.20">
    <property type="entry name" value="MFS general substrate transporter like domains"/>
    <property type="match status" value="1"/>
</dbReference>
<dbReference type="WBParaSite" id="TMUE_3000012758.2">
    <property type="protein sequence ID" value="TMUE_3000012758.2"/>
    <property type="gene ID" value="WBGene00301692"/>
</dbReference>
<comment type="subcellular location">
    <subcellularLocation>
        <location evidence="1">Membrane</location>
        <topology evidence="1">Multi-pass membrane protein</topology>
    </subcellularLocation>
</comment>
<evidence type="ECO:0000256" key="3">
    <source>
        <dbReference type="ARBA" id="ARBA00022989"/>
    </source>
</evidence>
<sequence>MVEGLLRWSAYPEFLLYFYGIPCGIMLAILQPFVYENLCLHYSVENFDIADCQGSLNSDWQTQLEAEASIYQIYMQLAIALPGIISVLFVATWSDDHGRKLPLLFALTGANLSTLVMLLCAAIPSLSIHWMLFSQILTGLCGHCIVLSLSLAMITDTVNDSRLLTIRMGTAGGSYVFGLLTGTLLCSLGKFTYAAKFGAASMFLAFDFFYALIFLTETYQPKIEDELTCLLSTQECVSRNRICKGFNDYISTFLKPRNDGKRTYLLVSLAVFFILYMCDTGMPGVQLLFLKLPPLNFSDQKYAQMSVVHTATAIVSLTAVAVFLKRLKIHDTTLILLCIAFSICKMIVFAISDHMFMVYLASVLGGIAIAYFPAFRSFLSHMIDLNERARLFTAMALLEQIAPLISSFIFNNLFFALVSYFPGTVFLISGSIQFVLFCLMAWVRRRSLGDCNCVVDDNDAISTAN</sequence>
<reference evidence="6" key="1">
    <citation type="submission" date="2013-11" db="EMBL/GenBank/DDBJ databases">
        <authorList>
            <person name="Aslett M."/>
        </authorList>
    </citation>
    <scope>NUCLEOTIDE SEQUENCE [LARGE SCALE GENOMIC DNA]</scope>
    <source>
        <strain evidence="6">Edinburgh</strain>
    </source>
</reference>
<feature type="transmembrane region" description="Helical" evidence="5">
    <location>
        <begin position="391"/>
        <end position="414"/>
    </location>
</feature>
<keyword evidence="4 5" id="KW-0472">Membrane</keyword>
<keyword evidence="3 5" id="KW-1133">Transmembrane helix</keyword>
<feature type="transmembrane region" description="Helical" evidence="5">
    <location>
        <begin position="73"/>
        <end position="91"/>
    </location>
</feature>
<evidence type="ECO:0000256" key="1">
    <source>
        <dbReference type="ARBA" id="ARBA00004141"/>
    </source>
</evidence>
<evidence type="ECO:0000256" key="4">
    <source>
        <dbReference type="ARBA" id="ARBA00023136"/>
    </source>
</evidence>
<protein>
    <submittedName>
        <fullName evidence="7">Major facilitator superfamily (MFS) profile domain-containing protein</fullName>
    </submittedName>
</protein>
<evidence type="ECO:0000313" key="7">
    <source>
        <dbReference type="WBParaSite" id="TMUE_3000012758.1"/>
    </source>
</evidence>
<dbReference type="GO" id="GO:0022857">
    <property type="term" value="F:transmembrane transporter activity"/>
    <property type="evidence" value="ECO:0007669"/>
    <property type="project" value="InterPro"/>
</dbReference>
<reference evidence="7" key="3">
    <citation type="submission" date="2019-12" db="UniProtKB">
        <authorList>
            <consortium name="WormBaseParasite"/>
        </authorList>
    </citation>
    <scope>IDENTIFICATION</scope>
</reference>
<feature type="transmembrane region" description="Helical" evidence="5">
    <location>
        <begin position="14"/>
        <end position="34"/>
    </location>
</feature>
<dbReference type="PANTHER" id="PTHR23507">
    <property type="entry name" value="ZGC:174356"/>
    <property type="match status" value="1"/>
</dbReference>
<feature type="transmembrane region" description="Helical" evidence="5">
    <location>
        <begin position="302"/>
        <end position="324"/>
    </location>
</feature>
<keyword evidence="6" id="KW-1185">Reference proteome</keyword>
<dbReference type="AlphaFoldDB" id="A0A5S6R019"/>
<feature type="transmembrane region" description="Helical" evidence="5">
    <location>
        <begin position="420"/>
        <end position="443"/>
    </location>
</feature>
<feature type="transmembrane region" description="Helical" evidence="5">
    <location>
        <begin position="263"/>
        <end position="282"/>
    </location>
</feature>
<feature type="transmembrane region" description="Helical" evidence="5">
    <location>
        <begin position="197"/>
        <end position="215"/>
    </location>
</feature>
<feature type="transmembrane region" description="Helical" evidence="5">
    <location>
        <begin position="333"/>
        <end position="351"/>
    </location>
</feature>
<evidence type="ECO:0000256" key="5">
    <source>
        <dbReference type="SAM" id="Phobius"/>
    </source>
</evidence>
<feature type="transmembrane region" description="Helical" evidence="5">
    <location>
        <begin position="164"/>
        <end position="185"/>
    </location>
</feature>
<dbReference type="PANTHER" id="PTHR23507:SF1">
    <property type="entry name" value="FI18259P1-RELATED"/>
    <property type="match status" value="1"/>
</dbReference>